<dbReference type="AlphaFoldDB" id="A0A9P0M934"/>
<comment type="caution">
    <text evidence="1">The sequence shown here is derived from an EMBL/GenBank/DDBJ whole genome shotgun (WGS) entry which is preliminary data.</text>
</comment>
<reference evidence="1" key="1">
    <citation type="submission" date="2022-03" db="EMBL/GenBank/DDBJ databases">
        <authorList>
            <person name="Sayadi A."/>
        </authorList>
    </citation>
    <scope>NUCLEOTIDE SEQUENCE</scope>
</reference>
<proteinExistence type="predicted"/>
<dbReference type="EMBL" id="CAKOFQ010008094">
    <property type="protein sequence ID" value="CAH2011633.1"/>
    <property type="molecule type" value="Genomic_DNA"/>
</dbReference>
<dbReference type="Proteomes" id="UP001152888">
    <property type="component" value="Unassembled WGS sequence"/>
</dbReference>
<name>A0A9P0M934_ACAOB</name>
<keyword evidence="2" id="KW-1185">Reference proteome</keyword>
<evidence type="ECO:0000313" key="2">
    <source>
        <dbReference type="Proteomes" id="UP001152888"/>
    </source>
</evidence>
<organism evidence="1 2">
    <name type="scientific">Acanthoscelides obtectus</name>
    <name type="common">Bean weevil</name>
    <name type="synonym">Bruchus obtectus</name>
    <dbReference type="NCBI Taxonomy" id="200917"/>
    <lineage>
        <taxon>Eukaryota</taxon>
        <taxon>Metazoa</taxon>
        <taxon>Ecdysozoa</taxon>
        <taxon>Arthropoda</taxon>
        <taxon>Hexapoda</taxon>
        <taxon>Insecta</taxon>
        <taxon>Pterygota</taxon>
        <taxon>Neoptera</taxon>
        <taxon>Endopterygota</taxon>
        <taxon>Coleoptera</taxon>
        <taxon>Polyphaga</taxon>
        <taxon>Cucujiformia</taxon>
        <taxon>Chrysomeloidea</taxon>
        <taxon>Chrysomelidae</taxon>
        <taxon>Bruchinae</taxon>
        <taxon>Bruchini</taxon>
        <taxon>Acanthoscelides</taxon>
    </lineage>
</organism>
<evidence type="ECO:0000313" key="1">
    <source>
        <dbReference type="EMBL" id="CAH2011633.1"/>
    </source>
</evidence>
<protein>
    <submittedName>
        <fullName evidence="1">Uncharacterized protein</fullName>
    </submittedName>
</protein>
<accession>A0A9P0M934</accession>
<gene>
    <name evidence="1" type="ORF">ACAOBT_LOCUS32301</name>
</gene>
<sequence length="40" mass="4222">MASGSSGGRSSRLFGLLISRCAGGRWSLTVECEGTTRRMS</sequence>